<protein>
    <submittedName>
        <fullName evidence="1">Predicted protein</fullName>
    </submittedName>
</protein>
<evidence type="ECO:0000313" key="1">
    <source>
        <dbReference type="EMBL" id="CBY01438.1"/>
    </source>
</evidence>
<organism evidence="1 2">
    <name type="scientific">Leptosphaeria maculans (strain JN3 / isolate v23.1.3 / race Av1-4-5-6-7-8)</name>
    <name type="common">Blackleg fungus</name>
    <name type="synonym">Phoma lingam</name>
    <dbReference type="NCBI Taxonomy" id="985895"/>
    <lineage>
        <taxon>Eukaryota</taxon>
        <taxon>Fungi</taxon>
        <taxon>Dikarya</taxon>
        <taxon>Ascomycota</taxon>
        <taxon>Pezizomycotina</taxon>
        <taxon>Dothideomycetes</taxon>
        <taxon>Pleosporomycetidae</taxon>
        <taxon>Pleosporales</taxon>
        <taxon>Pleosporineae</taxon>
        <taxon>Leptosphaeriaceae</taxon>
        <taxon>Plenodomus</taxon>
        <taxon>Plenodomus lingam/Leptosphaeria maculans species complex</taxon>
    </lineage>
</organism>
<sequence length="112" mass="12824">MYYVAPNPEEALRVPNEVESQLADNRCFLLKKAEINAELEDYPAALGYLRKINALHLALLGTGQDFKEMYWDRVLLAEADCHRKIKDYDSAVKCYLDILGQEIDLESTTVQN</sequence>
<dbReference type="Proteomes" id="UP000002668">
    <property type="component" value="Genome"/>
</dbReference>
<keyword evidence="2" id="KW-1185">Reference proteome</keyword>
<dbReference type="GeneID" id="13290452"/>
<accession>E5ADZ9</accession>
<gene>
    <name evidence="1" type="ORF">LEMA_P002250.1</name>
</gene>
<dbReference type="VEuPathDB" id="FungiDB:LEMA_P002250.1"/>
<dbReference type="OrthoDB" id="2913095at2759"/>
<dbReference type="EMBL" id="FP929139">
    <property type="protein sequence ID" value="CBY01438.1"/>
    <property type="molecule type" value="Genomic_DNA"/>
</dbReference>
<reference evidence="2" key="1">
    <citation type="journal article" date="2011" name="Nat. Commun.">
        <title>Effector diversification within compartments of the Leptosphaeria maculans genome affected by Repeat-Induced Point mutations.</title>
        <authorList>
            <person name="Rouxel T."/>
            <person name="Grandaubert J."/>
            <person name="Hane J.K."/>
            <person name="Hoede C."/>
            <person name="van de Wouw A.P."/>
            <person name="Couloux A."/>
            <person name="Dominguez V."/>
            <person name="Anthouard V."/>
            <person name="Bally P."/>
            <person name="Bourras S."/>
            <person name="Cozijnsen A.J."/>
            <person name="Ciuffetti L.M."/>
            <person name="Degrave A."/>
            <person name="Dilmaghani A."/>
            <person name="Duret L."/>
            <person name="Fudal I."/>
            <person name="Goodwin S.B."/>
            <person name="Gout L."/>
            <person name="Glaser N."/>
            <person name="Linglin J."/>
            <person name="Kema G.H.J."/>
            <person name="Lapalu N."/>
            <person name="Lawrence C.B."/>
            <person name="May K."/>
            <person name="Meyer M."/>
            <person name="Ollivier B."/>
            <person name="Poulain J."/>
            <person name="Schoch C.L."/>
            <person name="Simon A."/>
            <person name="Spatafora J.W."/>
            <person name="Stachowiak A."/>
            <person name="Turgeon B.G."/>
            <person name="Tyler B.M."/>
            <person name="Vincent D."/>
            <person name="Weissenbach J."/>
            <person name="Amselem J."/>
            <person name="Quesneville H."/>
            <person name="Oliver R.P."/>
            <person name="Wincker P."/>
            <person name="Balesdent M.-H."/>
            <person name="Howlett B.J."/>
        </authorList>
    </citation>
    <scope>NUCLEOTIDE SEQUENCE [LARGE SCALE GENOMIC DNA]</scope>
    <source>
        <strain evidence="2">JN3 / isolate v23.1.3 / race Av1-4-5-6-7-8</strain>
    </source>
</reference>
<dbReference type="AlphaFoldDB" id="E5ADZ9"/>
<dbReference type="InterPro" id="IPR011990">
    <property type="entry name" value="TPR-like_helical_dom_sf"/>
</dbReference>
<name>E5ADZ9_LEPMJ</name>
<dbReference type="InParanoid" id="E5ADZ9"/>
<evidence type="ECO:0000313" key="2">
    <source>
        <dbReference type="Proteomes" id="UP000002668"/>
    </source>
</evidence>
<dbReference type="SUPFAM" id="SSF48452">
    <property type="entry name" value="TPR-like"/>
    <property type="match status" value="1"/>
</dbReference>
<proteinExistence type="predicted"/>
<dbReference type="HOGENOM" id="CLU_2146327_0_0_1"/>